<dbReference type="AlphaFoldDB" id="A6GA92"/>
<comment type="caution">
    <text evidence="1">The sequence shown here is derived from an EMBL/GenBank/DDBJ whole genome shotgun (WGS) entry which is preliminary data.</text>
</comment>
<keyword evidence="2" id="KW-1185">Reference proteome</keyword>
<dbReference type="InterPro" id="IPR024079">
    <property type="entry name" value="MetalloPept_cat_dom_sf"/>
</dbReference>
<organism evidence="1 2">
    <name type="scientific">Plesiocystis pacifica SIR-1</name>
    <dbReference type="NCBI Taxonomy" id="391625"/>
    <lineage>
        <taxon>Bacteria</taxon>
        <taxon>Pseudomonadati</taxon>
        <taxon>Myxococcota</taxon>
        <taxon>Polyangia</taxon>
        <taxon>Nannocystales</taxon>
        <taxon>Nannocystaceae</taxon>
        <taxon>Plesiocystis</taxon>
    </lineage>
</organism>
<dbReference type="Proteomes" id="UP000005801">
    <property type="component" value="Unassembled WGS sequence"/>
</dbReference>
<evidence type="ECO:0000313" key="1">
    <source>
        <dbReference type="EMBL" id="EDM77194.1"/>
    </source>
</evidence>
<dbReference type="SUPFAM" id="SSF55486">
    <property type="entry name" value="Metalloproteases ('zincins'), catalytic domain"/>
    <property type="match status" value="1"/>
</dbReference>
<proteinExistence type="predicted"/>
<evidence type="ECO:0000313" key="2">
    <source>
        <dbReference type="Proteomes" id="UP000005801"/>
    </source>
</evidence>
<protein>
    <submittedName>
        <fullName evidence="1">Uncharacterized protein</fullName>
    </submittedName>
</protein>
<gene>
    <name evidence="1" type="ORF">PPSIR1_26633</name>
</gene>
<dbReference type="Gene3D" id="3.40.390.10">
    <property type="entry name" value="Collagenase (Catalytic Domain)"/>
    <property type="match status" value="1"/>
</dbReference>
<dbReference type="EMBL" id="ABCS01000050">
    <property type="protein sequence ID" value="EDM77194.1"/>
    <property type="molecule type" value="Genomic_DNA"/>
</dbReference>
<dbReference type="STRING" id="391625.PPSIR1_26633"/>
<reference evidence="1 2" key="1">
    <citation type="submission" date="2007-06" db="EMBL/GenBank/DDBJ databases">
        <authorList>
            <person name="Shimkets L."/>
            <person name="Ferriera S."/>
            <person name="Johnson J."/>
            <person name="Kravitz S."/>
            <person name="Beeson K."/>
            <person name="Sutton G."/>
            <person name="Rogers Y.-H."/>
            <person name="Friedman R."/>
            <person name="Frazier M."/>
            <person name="Venter J.C."/>
        </authorList>
    </citation>
    <scope>NUCLEOTIDE SEQUENCE [LARGE SCALE GENOMIC DNA]</scope>
    <source>
        <strain evidence="1 2">SIR-1</strain>
    </source>
</reference>
<accession>A6GA92</accession>
<name>A6GA92_9BACT</name>
<sequence>MLGALALSIAPAGCVDEAEAPRDASAWTFVGEFAFAPEDNQLLTEALTLDADGQGFALFAEVEGCAQIALLEDEAQAWVGALESGPSCVSCAERFSVIAGEGLWVHHAAAASSGPTQLRVGAIDCDTLTRARPSEDTPPGSVRLWARELPAVPSEVEVPLRFSHGSFSSWSSADESEALVEAVSELFAPAGVALVLDDSTNDEALPTALAWFEGQPGALAPHVGGEPGVVEVVFAGCLEHVHPALGSQTTLDGLVPRIPAQDSVGAGVFLRGRACAEAELGPTAFPLDAQAQLLAHELGHYLGLYHSMEASGITDRLDDTDDGTLMAPKPMLVAEPVFSPAQAERMRLHAALLREPPPLR</sequence>
<dbReference type="GO" id="GO:0008237">
    <property type="term" value="F:metallopeptidase activity"/>
    <property type="evidence" value="ECO:0007669"/>
    <property type="project" value="InterPro"/>
</dbReference>